<dbReference type="EMBL" id="FOTV01000016">
    <property type="protein sequence ID" value="SFL93936.1"/>
    <property type="molecule type" value="Genomic_DNA"/>
</dbReference>
<accession>A0ABY1FRL7</accession>
<evidence type="ECO:0000313" key="1">
    <source>
        <dbReference type="EMBL" id="SFL93936.1"/>
    </source>
</evidence>
<evidence type="ECO:0000313" key="2">
    <source>
        <dbReference type="Proteomes" id="UP000199211"/>
    </source>
</evidence>
<comment type="caution">
    <text evidence="1">The sequence shown here is derived from an EMBL/GenBank/DDBJ whole genome shotgun (WGS) entry which is preliminary data.</text>
</comment>
<gene>
    <name evidence="1" type="ORF">SAMN04487868_11652</name>
</gene>
<protein>
    <submittedName>
        <fullName evidence="1">Uncharacterized protein</fullName>
    </submittedName>
</protein>
<dbReference type="RefSeq" id="WP_091643586.1">
    <property type="nucleotide sequence ID" value="NZ_FOTV01000016.1"/>
</dbReference>
<proteinExistence type="predicted"/>
<reference evidence="1 2" key="1">
    <citation type="submission" date="2016-10" db="EMBL/GenBank/DDBJ databases">
        <authorList>
            <person name="Varghese N."/>
            <person name="Submissions S."/>
        </authorList>
    </citation>
    <scope>NUCLEOTIDE SEQUENCE [LARGE SCALE GENOMIC DNA]</scope>
    <source>
        <strain evidence="1 2">DSM 26291</strain>
    </source>
</reference>
<organism evidence="1 2">
    <name type="scientific">Marinobacter salarius</name>
    <dbReference type="NCBI Taxonomy" id="1420917"/>
    <lineage>
        <taxon>Bacteria</taxon>
        <taxon>Pseudomonadati</taxon>
        <taxon>Pseudomonadota</taxon>
        <taxon>Gammaproteobacteria</taxon>
        <taxon>Pseudomonadales</taxon>
        <taxon>Marinobacteraceae</taxon>
        <taxon>Marinobacter</taxon>
    </lineage>
</organism>
<sequence>MRREINSAELGFFYRATGEAIWQLQYVEDSLCKFYIIICIHFGCDGITRENAEMNQKKVSRKTLGQLIGLLERTGRVQNSMLSDLKEFNSLRKWVVHNSMRENGQDLYTDHGRDEFAKKLLVFRNMAKSIHNGISDSLMHLVTTAGHATEEQIIRKANSEIDRLKGKA</sequence>
<dbReference type="Proteomes" id="UP000199211">
    <property type="component" value="Unassembled WGS sequence"/>
</dbReference>
<name>A0ABY1FRL7_9GAMM</name>
<keyword evidence="2" id="KW-1185">Reference proteome</keyword>